<organism evidence="1 2">
    <name type="scientific">Tritrichomonas musculus</name>
    <dbReference type="NCBI Taxonomy" id="1915356"/>
    <lineage>
        <taxon>Eukaryota</taxon>
        <taxon>Metamonada</taxon>
        <taxon>Parabasalia</taxon>
        <taxon>Tritrichomonadida</taxon>
        <taxon>Tritrichomonadidae</taxon>
        <taxon>Tritrichomonas</taxon>
    </lineage>
</organism>
<protein>
    <submittedName>
        <fullName evidence="1">Uncharacterized protein</fullName>
    </submittedName>
</protein>
<dbReference type="Proteomes" id="UP001470230">
    <property type="component" value="Unassembled WGS sequence"/>
</dbReference>
<comment type="caution">
    <text evidence="1">The sequence shown here is derived from an EMBL/GenBank/DDBJ whole genome shotgun (WGS) entry which is preliminary data.</text>
</comment>
<evidence type="ECO:0000313" key="1">
    <source>
        <dbReference type="EMBL" id="KAK8886854.1"/>
    </source>
</evidence>
<reference evidence="1 2" key="1">
    <citation type="submission" date="2024-04" db="EMBL/GenBank/DDBJ databases">
        <title>Tritrichomonas musculus Genome.</title>
        <authorList>
            <person name="Alves-Ferreira E."/>
            <person name="Grigg M."/>
            <person name="Lorenzi H."/>
            <person name="Galac M."/>
        </authorList>
    </citation>
    <scope>NUCLEOTIDE SEQUENCE [LARGE SCALE GENOMIC DNA]</scope>
    <source>
        <strain evidence="1 2">EAF2021</strain>
    </source>
</reference>
<gene>
    <name evidence="1" type="ORF">M9Y10_037887</name>
</gene>
<name>A0ABR2K727_9EUKA</name>
<sequence>MWDFSIFLLKEGWNIGRNINTTNINIEQILDKVSIQHLNYQIIQMSKIQFDNSIQKFSHIKYCSLVCDVGTVLKSHNLHFMIGYFDEPVQKIIYESYTGDTFDSEFYFKCFSDVFLKLQAHSIHICSVTSDNLPC</sequence>
<keyword evidence="2" id="KW-1185">Reference proteome</keyword>
<dbReference type="EMBL" id="JAPFFF010000006">
    <property type="protein sequence ID" value="KAK8886854.1"/>
    <property type="molecule type" value="Genomic_DNA"/>
</dbReference>
<accession>A0ABR2K727</accession>
<evidence type="ECO:0000313" key="2">
    <source>
        <dbReference type="Proteomes" id="UP001470230"/>
    </source>
</evidence>
<proteinExistence type="predicted"/>